<protein>
    <submittedName>
        <fullName evidence="1">Uncharacterized protein</fullName>
    </submittedName>
</protein>
<reference evidence="1 2" key="1">
    <citation type="submission" date="2017-11" db="EMBL/GenBank/DDBJ databases">
        <title>Draft genome of Arthrobacter agilis strain UMCV2, a plant growth-promoting rhizobacterium and biocontrol capacity of phytopathogenic fungi.</title>
        <authorList>
            <person name="Martinez-Camara R."/>
            <person name="Santoyo G."/>
            <person name="Moreno-Hagelsieb G."/>
            <person name="Valencia-Cantero E."/>
        </authorList>
    </citation>
    <scope>NUCLEOTIDE SEQUENCE [LARGE SCALE GENOMIC DNA]</scope>
    <source>
        <strain evidence="1 2">UMCV2</strain>
    </source>
</reference>
<dbReference type="AlphaFoldDB" id="A0A2L0UJM3"/>
<organism evidence="1 2">
    <name type="scientific">Arthrobacter agilis</name>
    <dbReference type="NCBI Taxonomy" id="37921"/>
    <lineage>
        <taxon>Bacteria</taxon>
        <taxon>Bacillati</taxon>
        <taxon>Actinomycetota</taxon>
        <taxon>Actinomycetes</taxon>
        <taxon>Micrococcales</taxon>
        <taxon>Micrococcaceae</taxon>
        <taxon>Arthrobacter</taxon>
    </lineage>
</organism>
<accession>A0A2L0UJM3</accession>
<gene>
    <name evidence="1" type="ORF">CVO76_13320</name>
</gene>
<dbReference type="Proteomes" id="UP000239187">
    <property type="component" value="Chromosome"/>
</dbReference>
<sequence>MRSGTRKWRDTVTSVLALLNDVDPYRLQPGGAEGAPLDEYELEAGPIASLLLKNGSVQSNEVDAIWLTWFQEPLSEAIKSEAMSRFCTSLNSLNIET</sequence>
<name>A0A2L0UJM3_9MICC</name>
<evidence type="ECO:0000313" key="2">
    <source>
        <dbReference type="Proteomes" id="UP000239187"/>
    </source>
</evidence>
<dbReference type="EMBL" id="CP024915">
    <property type="protein sequence ID" value="AUZ89423.1"/>
    <property type="molecule type" value="Genomic_DNA"/>
</dbReference>
<proteinExistence type="predicted"/>
<evidence type="ECO:0000313" key="1">
    <source>
        <dbReference type="EMBL" id="AUZ89423.1"/>
    </source>
</evidence>